<name>A0ABP1C0Z9_9BRYO</name>
<keyword evidence="4" id="KW-1185">Reference proteome</keyword>
<feature type="transmembrane region" description="Helical" evidence="2">
    <location>
        <begin position="556"/>
        <end position="580"/>
    </location>
</feature>
<proteinExistence type="predicted"/>
<accession>A0ABP1C0Z9</accession>
<keyword evidence="2" id="KW-1133">Transmembrane helix</keyword>
<evidence type="ECO:0000256" key="1">
    <source>
        <dbReference type="SAM" id="MobiDB-lite"/>
    </source>
</evidence>
<organism evidence="3 4">
    <name type="scientific">Sphagnum jensenii</name>
    <dbReference type="NCBI Taxonomy" id="128206"/>
    <lineage>
        <taxon>Eukaryota</taxon>
        <taxon>Viridiplantae</taxon>
        <taxon>Streptophyta</taxon>
        <taxon>Embryophyta</taxon>
        <taxon>Bryophyta</taxon>
        <taxon>Sphagnophytina</taxon>
        <taxon>Sphagnopsida</taxon>
        <taxon>Sphagnales</taxon>
        <taxon>Sphagnaceae</taxon>
        <taxon>Sphagnum</taxon>
    </lineage>
</organism>
<dbReference type="Pfam" id="PF04842">
    <property type="entry name" value="DUF639"/>
    <property type="match status" value="1"/>
</dbReference>
<reference evidence="3" key="1">
    <citation type="submission" date="2024-03" db="EMBL/GenBank/DDBJ databases">
        <authorList>
            <consortium name="ELIXIR-Norway"/>
            <consortium name="Elixir Norway"/>
        </authorList>
    </citation>
    <scope>NUCLEOTIDE SEQUENCE</scope>
</reference>
<dbReference type="InterPro" id="IPR006927">
    <property type="entry name" value="DUF639"/>
</dbReference>
<keyword evidence="2" id="KW-0472">Membrane</keyword>
<dbReference type="EMBL" id="OZ023710">
    <property type="protein sequence ID" value="CAK9882458.1"/>
    <property type="molecule type" value="Genomic_DNA"/>
</dbReference>
<keyword evidence="2" id="KW-0812">Transmembrane</keyword>
<evidence type="ECO:0000313" key="4">
    <source>
        <dbReference type="Proteomes" id="UP001497522"/>
    </source>
</evidence>
<protein>
    <submittedName>
        <fullName evidence="3">Uncharacterized protein</fullName>
    </submittedName>
</protein>
<dbReference type="PANTHER" id="PTHR31860">
    <property type="entry name" value="HEAT-INDUCIBLE TRANSCRIPTION REPRESSOR (DUF639)-RELATED"/>
    <property type="match status" value="1"/>
</dbReference>
<dbReference type="Proteomes" id="UP001497522">
    <property type="component" value="Chromosome 9"/>
</dbReference>
<gene>
    <name evidence="3" type="ORF">CSSPJE1EN2_LOCUS23730</name>
</gene>
<dbReference type="PANTHER" id="PTHR31860:SF6">
    <property type="entry name" value="HEAT-INDUCIBLE TRANSCRIPTION REPRESSOR (DUF639)"/>
    <property type="match status" value="1"/>
</dbReference>
<evidence type="ECO:0000313" key="3">
    <source>
        <dbReference type="EMBL" id="CAK9882458.1"/>
    </source>
</evidence>
<feature type="transmembrane region" description="Helical" evidence="2">
    <location>
        <begin position="648"/>
        <end position="676"/>
    </location>
</feature>
<sequence length="720" mass="79785">METLKGIFGTAKDSSTEATRPKAIERTPSGTKKWIKELSPLANSVVGRCARILLVRPEDLQKQFEQEAAASAKTPSKYAKNLLEYCSFRALSVSAQVAEHLNDKDFRRLSYDMMLAWEAPDATDDNPKSKVQQELEKVENKLEAEQEEDADHFFSDLMPIVAEVETAVGLEAFARIAPAIPVLADIITVHPQWEALTNTTGGLLPFPIYDKYLSELDKSIKSVKGQISPTFIKALNLEKHETVVEIDGGGSQAVLQHMGVSTWPGRLTLTDYAMYFEKAGVLSYGEAQKYDLAANLNQVVKPDLTGPWGARIFDKAVMFKSNADLEPTVLEFSEVTGNQRREYWLAIIREIIAAHKFSRTFKLEGVGKSEALARAVLGITRLRAVKETFNKMPPRPDNLLTYTFGDEMPNGDMVMAALADTLRQSEHGQGGDSFLDLHEGNRVYASSATAAVASFESLTPKLNSDQKPDASVPIGEFVIGELTPLEKAILQSRENTKQAEVAQATIDGVKVEGIGTNIAVMTELLKPVNMLLAWCTSIIEWQDPFKTISSAVVITIFIYMNWIFYVPSLLLLSAAGYILYLRYMKKREQMGVGEILVPQPPSQSTVEQLLALQQALAQLEGFIQTGNIGLLKLRTLCLSNYPEASNQVVGLLVAGSIGLALLPPQWIAVIIFVNLFTGQMQSRKESSAQFNRRITEWWHNIPVVPVRFLKPEEQESLGQQ</sequence>
<feature type="region of interest" description="Disordered" evidence="1">
    <location>
        <begin position="1"/>
        <end position="22"/>
    </location>
</feature>
<evidence type="ECO:0000256" key="2">
    <source>
        <dbReference type="SAM" id="Phobius"/>
    </source>
</evidence>